<keyword evidence="6" id="KW-1185">Reference proteome</keyword>
<reference evidence="6" key="1">
    <citation type="journal article" date="2019" name="Int. J. Syst. Evol. Microbiol.">
        <title>The Global Catalogue of Microorganisms (GCM) 10K type strain sequencing project: providing services to taxonomists for standard genome sequencing and annotation.</title>
        <authorList>
            <consortium name="The Broad Institute Genomics Platform"/>
            <consortium name="The Broad Institute Genome Sequencing Center for Infectious Disease"/>
            <person name="Wu L."/>
            <person name="Ma J."/>
        </authorList>
    </citation>
    <scope>NUCLEOTIDE SEQUENCE [LARGE SCALE GENOMIC DNA]</scope>
    <source>
        <strain evidence="6">CCUG 56754</strain>
    </source>
</reference>
<dbReference type="PANTHER" id="PTHR43537:SF24">
    <property type="entry name" value="GLUCONATE OPERON TRANSCRIPTIONAL REPRESSOR"/>
    <property type="match status" value="1"/>
</dbReference>
<protein>
    <submittedName>
        <fullName evidence="5">GntR family transcriptional regulator</fullName>
    </submittedName>
</protein>
<sequence length="226" mass="26856">MEDFLLTDQDRATLQYKVTTKLREVILKGDFKLGDRLIQEEWATKLGVSRMPIREALRQLEVEGLVRIEPRRGAIVTPISISDIEEIYQLRTLLEGEAVERSLPFLEEDDITELESLYSQMISLNNTEKDVEEFMKLNAEFHRILRHGCPWRRIHSMIDTLWKGIPLYTPSLLSNHIKEAHQEHKQMVEFIRQNEPKKLRRIMEKHILRTRDNLIRMIEKKDVEKD</sequence>
<accession>A0ABW3LHZ7</accession>
<dbReference type="EMBL" id="JBHTKJ010000007">
    <property type="protein sequence ID" value="MFD1037453.1"/>
    <property type="molecule type" value="Genomic_DNA"/>
</dbReference>
<name>A0ABW3LHZ7_9BACI</name>
<dbReference type="SMART" id="SM00895">
    <property type="entry name" value="FCD"/>
    <property type="match status" value="1"/>
</dbReference>
<dbReference type="SMART" id="SM00345">
    <property type="entry name" value="HTH_GNTR"/>
    <property type="match status" value="1"/>
</dbReference>
<evidence type="ECO:0000259" key="4">
    <source>
        <dbReference type="PROSITE" id="PS50949"/>
    </source>
</evidence>
<dbReference type="InterPro" id="IPR036390">
    <property type="entry name" value="WH_DNA-bd_sf"/>
</dbReference>
<dbReference type="PRINTS" id="PR00035">
    <property type="entry name" value="HTHGNTR"/>
</dbReference>
<evidence type="ECO:0000256" key="3">
    <source>
        <dbReference type="ARBA" id="ARBA00023163"/>
    </source>
</evidence>
<dbReference type="SUPFAM" id="SSF46785">
    <property type="entry name" value="Winged helix' DNA-binding domain"/>
    <property type="match status" value="1"/>
</dbReference>
<dbReference type="CDD" id="cd07377">
    <property type="entry name" value="WHTH_GntR"/>
    <property type="match status" value="1"/>
</dbReference>
<organism evidence="5 6">
    <name type="scientific">Virgibacillus byunsanensis</name>
    <dbReference type="NCBI Taxonomy" id="570945"/>
    <lineage>
        <taxon>Bacteria</taxon>
        <taxon>Bacillati</taxon>
        <taxon>Bacillota</taxon>
        <taxon>Bacilli</taxon>
        <taxon>Bacillales</taxon>
        <taxon>Bacillaceae</taxon>
        <taxon>Virgibacillus</taxon>
    </lineage>
</organism>
<evidence type="ECO:0000313" key="6">
    <source>
        <dbReference type="Proteomes" id="UP001597040"/>
    </source>
</evidence>
<dbReference type="Pfam" id="PF07729">
    <property type="entry name" value="FCD"/>
    <property type="match status" value="1"/>
</dbReference>
<dbReference type="InterPro" id="IPR011711">
    <property type="entry name" value="GntR_C"/>
</dbReference>
<keyword evidence="2" id="KW-0238">DNA-binding</keyword>
<evidence type="ECO:0000256" key="1">
    <source>
        <dbReference type="ARBA" id="ARBA00023015"/>
    </source>
</evidence>
<dbReference type="PANTHER" id="PTHR43537">
    <property type="entry name" value="TRANSCRIPTIONAL REGULATOR, GNTR FAMILY"/>
    <property type="match status" value="1"/>
</dbReference>
<proteinExistence type="predicted"/>
<keyword evidence="3" id="KW-0804">Transcription</keyword>
<dbReference type="PROSITE" id="PS50949">
    <property type="entry name" value="HTH_GNTR"/>
    <property type="match status" value="1"/>
</dbReference>
<dbReference type="InterPro" id="IPR000524">
    <property type="entry name" value="Tscrpt_reg_HTH_GntR"/>
</dbReference>
<dbReference type="InterPro" id="IPR036388">
    <property type="entry name" value="WH-like_DNA-bd_sf"/>
</dbReference>
<dbReference type="InterPro" id="IPR008920">
    <property type="entry name" value="TF_FadR/GntR_C"/>
</dbReference>
<dbReference type="Gene3D" id="1.10.10.10">
    <property type="entry name" value="Winged helix-like DNA-binding domain superfamily/Winged helix DNA-binding domain"/>
    <property type="match status" value="1"/>
</dbReference>
<dbReference type="Pfam" id="PF00392">
    <property type="entry name" value="GntR"/>
    <property type="match status" value="1"/>
</dbReference>
<dbReference type="SUPFAM" id="SSF48008">
    <property type="entry name" value="GntR ligand-binding domain-like"/>
    <property type="match status" value="1"/>
</dbReference>
<gene>
    <name evidence="5" type="ORF">ACFQ3N_03305</name>
</gene>
<comment type="caution">
    <text evidence="5">The sequence shown here is derived from an EMBL/GenBank/DDBJ whole genome shotgun (WGS) entry which is preliminary data.</text>
</comment>
<keyword evidence="1" id="KW-0805">Transcription regulation</keyword>
<evidence type="ECO:0000256" key="2">
    <source>
        <dbReference type="ARBA" id="ARBA00023125"/>
    </source>
</evidence>
<evidence type="ECO:0000313" key="5">
    <source>
        <dbReference type="EMBL" id="MFD1037453.1"/>
    </source>
</evidence>
<dbReference type="Proteomes" id="UP001597040">
    <property type="component" value="Unassembled WGS sequence"/>
</dbReference>
<dbReference type="RefSeq" id="WP_390359508.1">
    <property type="nucleotide sequence ID" value="NZ_JBHTKJ010000007.1"/>
</dbReference>
<dbReference type="Gene3D" id="1.20.120.530">
    <property type="entry name" value="GntR ligand-binding domain-like"/>
    <property type="match status" value="1"/>
</dbReference>
<feature type="domain" description="HTH gntR-type" evidence="4">
    <location>
        <begin position="12"/>
        <end position="79"/>
    </location>
</feature>